<dbReference type="EMBL" id="JAFCMP010000517">
    <property type="protein sequence ID" value="KAG5178170.1"/>
    <property type="molecule type" value="Genomic_DNA"/>
</dbReference>
<keyword evidence="2" id="KW-1185">Reference proteome</keyword>
<name>A0A835YMW3_9STRA</name>
<reference evidence="1" key="1">
    <citation type="submission" date="2021-02" db="EMBL/GenBank/DDBJ databases">
        <title>First Annotated Genome of the Yellow-green Alga Tribonema minus.</title>
        <authorList>
            <person name="Mahan K.M."/>
        </authorList>
    </citation>
    <scope>NUCLEOTIDE SEQUENCE</scope>
    <source>
        <strain evidence="1">UTEX B ZZ1240</strain>
    </source>
</reference>
<proteinExistence type="predicted"/>
<protein>
    <submittedName>
        <fullName evidence="1">Uncharacterized protein</fullName>
    </submittedName>
</protein>
<evidence type="ECO:0000313" key="2">
    <source>
        <dbReference type="Proteomes" id="UP000664859"/>
    </source>
</evidence>
<organism evidence="1 2">
    <name type="scientific">Tribonema minus</name>
    <dbReference type="NCBI Taxonomy" id="303371"/>
    <lineage>
        <taxon>Eukaryota</taxon>
        <taxon>Sar</taxon>
        <taxon>Stramenopiles</taxon>
        <taxon>Ochrophyta</taxon>
        <taxon>PX clade</taxon>
        <taxon>Xanthophyceae</taxon>
        <taxon>Tribonematales</taxon>
        <taxon>Tribonemataceae</taxon>
        <taxon>Tribonema</taxon>
    </lineage>
</organism>
<dbReference type="Proteomes" id="UP000664859">
    <property type="component" value="Unassembled WGS sequence"/>
</dbReference>
<comment type="caution">
    <text evidence="1">The sequence shown here is derived from an EMBL/GenBank/DDBJ whole genome shotgun (WGS) entry which is preliminary data.</text>
</comment>
<accession>A0A835YMW3</accession>
<evidence type="ECO:0000313" key="1">
    <source>
        <dbReference type="EMBL" id="KAG5178170.1"/>
    </source>
</evidence>
<sequence>MWTTIGTSMPCQLFRSRCLSVTLKSLLVQVLTGAFVSFSFSACTHRGPCHTATCLEMYAASCRELEVLRHTAARTFITRIGSTQQCLHCLGLLGDAASSSS</sequence>
<gene>
    <name evidence="1" type="ORF">JKP88DRAFT_225612</name>
</gene>
<dbReference type="AlphaFoldDB" id="A0A835YMW3"/>